<comment type="caution">
    <text evidence="8">The sequence shown here is derived from an EMBL/GenBank/DDBJ whole genome shotgun (WGS) entry which is preliminary data.</text>
</comment>
<dbReference type="Pfam" id="PF02518">
    <property type="entry name" value="HATPase_c"/>
    <property type="match status" value="1"/>
</dbReference>
<evidence type="ECO:0000256" key="1">
    <source>
        <dbReference type="ARBA" id="ARBA00000085"/>
    </source>
</evidence>
<dbReference type="InterPro" id="IPR036890">
    <property type="entry name" value="HATPase_C_sf"/>
</dbReference>
<organism evidence="8 9">
    <name type="scientific">Paraglaciecola mesophila</name>
    <dbReference type="NCBI Taxonomy" id="197222"/>
    <lineage>
        <taxon>Bacteria</taxon>
        <taxon>Pseudomonadati</taxon>
        <taxon>Pseudomonadota</taxon>
        <taxon>Gammaproteobacteria</taxon>
        <taxon>Alteromonadales</taxon>
        <taxon>Alteromonadaceae</taxon>
        <taxon>Paraglaciecola</taxon>
    </lineage>
</organism>
<dbReference type="SUPFAM" id="SSF55785">
    <property type="entry name" value="PYP-like sensor domain (PAS domain)"/>
    <property type="match status" value="2"/>
</dbReference>
<dbReference type="Pfam" id="PF08448">
    <property type="entry name" value="PAS_4"/>
    <property type="match status" value="1"/>
</dbReference>
<dbReference type="PROSITE" id="PS50113">
    <property type="entry name" value="PAC"/>
    <property type="match status" value="1"/>
</dbReference>
<accession>A0ABU9SQW6</accession>
<evidence type="ECO:0000259" key="5">
    <source>
        <dbReference type="PROSITE" id="PS50109"/>
    </source>
</evidence>
<dbReference type="Proteomes" id="UP001461163">
    <property type="component" value="Unassembled WGS sequence"/>
</dbReference>
<sequence>MTYTPQSKSALNFIAGGGEMGARIRAYDWQSSPIGEPETWAQPLKTSLRLLLSSGHPMFIWWGEHLIQFYNDAYASTLGPERHPSALGQEGQDCWAEIWPEIAPQMEQILTGKGHTWHENQRLFITRNGVREEMYWTYSYSPIDDPNSANGIGGILVVCNETTEQVLAEQAMKTAEARWRSLFDQAPSFMCIVQGPEHRFEYANLNYFKLLGKQDFLGEKVIDVVPEVDAQGFIALLDKVFESGESHHGIEMPLIVGNGAPTYIDFIYQPIMNASGHVSGILVEGNNVTERVLANRSLQEQDKLKDEFLAMLAHELRNPLAPIRNVSEILINMEQRDPKLKNIGDILARQVRHMTHLMDDLLDVSRISQNLINLQLEPTDFSDIVSLTIESLQSALDAKHHTLELVVTPEALYVNGDSTRLVQSLSNVLNNAIKYTPDGGHITLECVADTDTVQVIISDNGCGICPSMQGKVFELFAQVQQTLDRSQGGLGIGLNIVQRLVQMHGGTISVSSQGLGHGSCFTITLPRISAPKNTAVEAAFALNTAKRVLIVDDNKDSADTLSELLEIQGHTVTTVYNAHDALSDIENIEPDVVLLDIGLPDMNGYEVAQQILAKKLTPLLVALTGYGQAEDVRKAKEVGFNYHFTKPVNFSELNQIFAQK</sequence>
<keyword evidence="8" id="KW-0547">Nucleotide-binding</keyword>
<keyword evidence="9" id="KW-1185">Reference proteome</keyword>
<dbReference type="InterPro" id="IPR011006">
    <property type="entry name" value="CheY-like_superfamily"/>
</dbReference>
<dbReference type="InterPro" id="IPR001789">
    <property type="entry name" value="Sig_transdc_resp-reg_receiver"/>
</dbReference>
<dbReference type="InterPro" id="IPR004358">
    <property type="entry name" value="Sig_transdc_His_kin-like_C"/>
</dbReference>
<comment type="catalytic activity">
    <reaction evidence="1">
        <text>ATP + protein L-histidine = ADP + protein N-phospho-L-histidine.</text>
        <dbReference type="EC" id="2.7.13.3"/>
    </reaction>
</comment>
<evidence type="ECO:0000256" key="3">
    <source>
        <dbReference type="ARBA" id="ARBA00022553"/>
    </source>
</evidence>
<feature type="domain" description="Response regulatory" evidence="6">
    <location>
        <begin position="547"/>
        <end position="660"/>
    </location>
</feature>
<dbReference type="Gene3D" id="1.10.287.130">
    <property type="match status" value="1"/>
</dbReference>
<dbReference type="PANTHER" id="PTHR43547">
    <property type="entry name" value="TWO-COMPONENT HISTIDINE KINASE"/>
    <property type="match status" value="1"/>
</dbReference>
<dbReference type="PRINTS" id="PR00344">
    <property type="entry name" value="BCTRLSENSOR"/>
</dbReference>
<dbReference type="SMART" id="SM00448">
    <property type="entry name" value="REC"/>
    <property type="match status" value="1"/>
</dbReference>
<feature type="domain" description="PAC" evidence="7">
    <location>
        <begin position="248"/>
        <end position="300"/>
    </location>
</feature>
<dbReference type="InterPro" id="IPR000700">
    <property type="entry name" value="PAS-assoc_C"/>
</dbReference>
<dbReference type="InterPro" id="IPR000014">
    <property type="entry name" value="PAS"/>
</dbReference>
<dbReference type="InterPro" id="IPR003661">
    <property type="entry name" value="HisK_dim/P_dom"/>
</dbReference>
<dbReference type="PROSITE" id="PS50109">
    <property type="entry name" value="HIS_KIN"/>
    <property type="match status" value="1"/>
</dbReference>
<evidence type="ECO:0000313" key="8">
    <source>
        <dbReference type="EMBL" id="MEM5495918.1"/>
    </source>
</evidence>
<reference evidence="8 9" key="1">
    <citation type="submission" date="2024-03" db="EMBL/GenBank/DDBJ databases">
        <title>Community enrichment and isolation of bacterial strains for fucoidan degradation.</title>
        <authorList>
            <person name="Sichert A."/>
        </authorList>
    </citation>
    <scope>NUCLEOTIDE SEQUENCE [LARGE SCALE GENOMIC DNA]</scope>
    <source>
        <strain evidence="8 9">AS12</strain>
    </source>
</reference>
<dbReference type="Pfam" id="PF00512">
    <property type="entry name" value="HisKA"/>
    <property type="match status" value="1"/>
</dbReference>
<proteinExistence type="predicted"/>
<dbReference type="InterPro" id="IPR005467">
    <property type="entry name" value="His_kinase_dom"/>
</dbReference>
<dbReference type="EMBL" id="JBBMQS010000001">
    <property type="protein sequence ID" value="MEM5495918.1"/>
    <property type="molecule type" value="Genomic_DNA"/>
</dbReference>
<dbReference type="PROSITE" id="PS50110">
    <property type="entry name" value="RESPONSE_REGULATORY"/>
    <property type="match status" value="1"/>
</dbReference>
<evidence type="ECO:0000313" key="9">
    <source>
        <dbReference type="Proteomes" id="UP001461163"/>
    </source>
</evidence>
<name>A0ABU9SQW6_9ALTE</name>
<dbReference type="CDD" id="cd17580">
    <property type="entry name" value="REC_2_DhkD-like"/>
    <property type="match status" value="1"/>
</dbReference>
<evidence type="ECO:0000259" key="6">
    <source>
        <dbReference type="PROSITE" id="PS50110"/>
    </source>
</evidence>
<dbReference type="SMART" id="SM00387">
    <property type="entry name" value="HATPase_c"/>
    <property type="match status" value="1"/>
</dbReference>
<feature type="domain" description="Histidine kinase" evidence="5">
    <location>
        <begin position="311"/>
        <end position="529"/>
    </location>
</feature>
<dbReference type="SUPFAM" id="SSF55874">
    <property type="entry name" value="ATPase domain of HSP90 chaperone/DNA topoisomerase II/histidine kinase"/>
    <property type="match status" value="1"/>
</dbReference>
<dbReference type="CDD" id="cd00082">
    <property type="entry name" value="HisKA"/>
    <property type="match status" value="1"/>
</dbReference>
<evidence type="ECO:0000256" key="2">
    <source>
        <dbReference type="ARBA" id="ARBA00012438"/>
    </source>
</evidence>
<dbReference type="Gene3D" id="3.30.450.20">
    <property type="entry name" value="PAS domain"/>
    <property type="match status" value="2"/>
</dbReference>
<dbReference type="RefSeq" id="WP_342880561.1">
    <property type="nucleotide sequence ID" value="NZ_JBBMQS010000001.1"/>
</dbReference>
<protein>
    <recommendedName>
        <fullName evidence="2">histidine kinase</fullName>
        <ecNumber evidence="2">2.7.13.3</ecNumber>
    </recommendedName>
</protein>
<dbReference type="SUPFAM" id="SSF52172">
    <property type="entry name" value="CheY-like"/>
    <property type="match status" value="1"/>
</dbReference>
<dbReference type="Gene3D" id="3.40.50.2300">
    <property type="match status" value="1"/>
</dbReference>
<dbReference type="InterPro" id="IPR035965">
    <property type="entry name" value="PAS-like_dom_sf"/>
</dbReference>
<keyword evidence="8" id="KW-0067">ATP-binding</keyword>
<evidence type="ECO:0000256" key="4">
    <source>
        <dbReference type="PROSITE-ProRule" id="PRU00169"/>
    </source>
</evidence>
<dbReference type="SUPFAM" id="SSF47384">
    <property type="entry name" value="Homodimeric domain of signal transducing histidine kinase"/>
    <property type="match status" value="1"/>
</dbReference>
<dbReference type="PANTHER" id="PTHR43547:SF2">
    <property type="entry name" value="HYBRID SIGNAL TRANSDUCTION HISTIDINE KINASE C"/>
    <property type="match status" value="1"/>
</dbReference>
<gene>
    <name evidence="8" type="ORF">WNY77_00770</name>
</gene>
<evidence type="ECO:0000259" key="7">
    <source>
        <dbReference type="PROSITE" id="PS50113"/>
    </source>
</evidence>
<dbReference type="EC" id="2.7.13.3" evidence="2"/>
<dbReference type="Gene3D" id="3.30.565.10">
    <property type="entry name" value="Histidine kinase-like ATPase, C-terminal domain"/>
    <property type="match status" value="1"/>
</dbReference>
<dbReference type="InterPro" id="IPR003594">
    <property type="entry name" value="HATPase_dom"/>
</dbReference>
<dbReference type="InterPro" id="IPR036097">
    <property type="entry name" value="HisK_dim/P_sf"/>
</dbReference>
<dbReference type="GO" id="GO:0005524">
    <property type="term" value="F:ATP binding"/>
    <property type="evidence" value="ECO:0007669"/>
    <property type="project" value="UniProtKB-KW"/>
</dbReference>
<dbReference type="SMART" id="SM00388">
    <property type="entry name" value="HisKA"/>
    <property type="match status" value="1"/>
</dbReference>
<dbReference type="SMART" id="SM00091">
    <property type="entry name" value="PAS"/>
    <property type="match status" value="2"/>
</dbReference>
<feature type="modified residue" description="4-aspartylphosphate" evidence="4">
    <location>
        <position position="596"/>
    </location>
</feature>
<dbReference type="Pfam" id="PF00072">
    <property type="entry name" value="Response_reg"/>
    <property type="match status" value="1"/>
</dbReference>
<keyword evidence="3 4" id="KW-0597">Phosphoprotein</keyword>
<dbReference type="InterPro" id="IPR013656">
    <property type="entry name" value="PAS_4"/>
</dbReference>